<gene>
    <name evidence="1" type="ORF">HETIRDRAFT_163995</name>
</gene>
<dbReference type="GeneID" id="20667884"/>
<sequence>MAAIPAIEIVNWVASTAYLNDPSVIDEGIKFVLNVTGVLDVWNGLQTERPNTYLATAWTSIEAHEALEADKARYAQSLALLAPAMAADPEAVLFHADLDPDYPLVFNSPATEFVQVLPNDGVTANTTSSLLAQLKEDAVKTCGALAASWGPIVEQAQTLMAVVGWKSVSEANDACFADITKDLQASATLTLSHAHMREGA</sequence>
<dbReference type="OrthoDB" id="3830579at2759"/>
<dbReference type="Proteomes" id="UP000030671">
    <property type="component" value="Unassembled WGS sequence"/>
</dbReference>
<dbReference type="STRING" id="747525.W4JYS1"/>
<dbReference type="AlphaFoldDB" id="W4JYS1"/>
<protein>
    <recommendedName>
        <fullName evidence="3">ABM domain-containing protein</fullName>
    </recommendedName>
</protein>
<dbReference type="EMBL" id="KI925462">
    <property type="protein sequence ID" value="ETW78016.1"/>
    <property type="molecule type" value="Genomic_DNA"/>
</dbReference>
<keyword evidence="2" id="KW-1185">Reference proteome</keyword>
<dbReference type="InParanoid" id="W4JYS1"/>
<dbReference type="Gene3D" id="3.30.70.100">
    <property type="match status" value="1"/>
</dbReference>
<evidence type="ECO:0000313" key="1">
    <source>
        <dbReference type="EMBL" id="ETW78016.1"/>
    </source>
</evidence>
<evidence type="ECO:0008006" key="3">
    <source>
        <dbReference type="Google" id="ProtNLM"/>
    </source>
</evidence>
<accession>W4JYS1</accession>
<dbReference type="eggNOG" id="ENOG502RD5E">
    <property type="taxonomic scope" value="Eukaryota"/>
</dbReference>
<dbReference type="RefSeq" id="XP_009550021.1">
    <property type="nucleotide sequence ID" value="XM_009551726.1"/>
</dbReference>
<dbReference type="KEGG" id="hir:HETIRDRAFT_163995"/>
<organism evidence="1 2">
    <name type="scientific">Heterobasidion irregulare (strain TC 32-1)</name>
    <dbReference type="NCBI Taxonomy" id="747525"/>
    <lineage>
        <taxon>Eukaryota</taxon>
        <taxon>Fungi</taxon>
        <taxon>Dikarya</taxon>
        <taxon>Basidiomycota</taxon>
        <taxon>Agaricomycotina</taxon>
        <taxon>Agaricomycetes</taxon>
        <taxon>Russulales</taxon>
        <taxon>Bondarzewiaceae</taxon>
        <taxon>Heterobasidion</taxon>
        <taxon>Heterobasidion annosum species complex</taxon>
    </lineage>
</organism>
<name>W4JYS1_HETIT</name>
<dbReference type="HOGENOM" id="CLU_081631_3_2_1"/>
<proteinExistence type="predicted"/>
<reference evidence="1 2" key="1">
    <citation type="journal article" date="2012" name="New Phytol.">
        <title>Insight into trade-off between wood decay and parasitism from the genome of a fungal forest pathogen.</title>
        <authorList>
            <person name="Olson A."/>
            <person name="Aerts A."/>
            <person name="Asiegbu F."/>
            <person name="Belbahri L."/>
            <person name="Bouzid O."/>
            <person name="Broberg A."/>
            <person name="Canback B."/>
            <person name="Coutinho P.M."/>
            <person name="Cullen D."/>
            <person name="Dalman K."/>
            <person name="Deflorio G."/>
            <person name="van Diepen L.T."/>
            <person name="Dunand C."/>
            <person name="Duplessis S."/>
            <person name="Durling M."/>
            <person name="Gonthier P."/>
            <person name="Grimwood J."/>
            <person name="Fossdal C.G."/>
            <person name="Hansson D."/>
            <person name="Henrissat B."/>
            <person name="Hietala A."/>
            <person name="Himmelstrand K."/>
            <person name="Hoffmeister D."/>
            <person name="Hogberg N."/>
            <person name="James T.Y."/>
            <person name="Karlsson M."/>
            <person name="Kohler A."/>
            <person name="Kues U."/>
            <person name="Lee Y.H."/>
            <person name="Lin Y.C."/>
            <person name="Lind M."/>
            <person name="Lindquist E."/>
            <person name="Lombard V."/>
            <person name="Lucas S."/>
            <person name="Lunden K."/>
            <person name="Morin E."/>
            <person name="Murat C."/>
            <person name="Park J."/>
            <person name="Raffaello T."/>
            <person name="Rouze P."/>
            <person name="Salamov A."/>
            <person name="Schmutz J."/>
            <person name="Solheim H."/>
            <person name="Stahlberg J."/>
            <person name="Velez H."/>
            <person name="de Vries R.P."/>
            <person name="Wiebenga A."/>
            <person name="Woodward S."/>
            <person name="Yakovlev I."/>
            <person name="Garbelotto M."/>
            <person name="Martin F."/>
            <person name="Grigoriev I.V."/>
            <person name="Stenlid J."/>
        </authorList>
    </citation>
    <scope>NUCLEOTIDE SEQUENCE [LARGE SCALE GENOMIC DNA]</scope>
    <source>
        <strain evidence="1 2">TC 32-1</strain>
    </source>
</reference>
<evidence type="ECO:0000313" key="2">
    <source>
        <dbReference type="Proteomes" id="UP000030671"/>
    </source>
</evidence>